<protein>
    <submittedName>
        <fullName evidence="1">Nexin_C domain-containing protein</fullName>
    </submittedName>
</protein>
<accession>A0A5K3FYP2</accession>
<evidence type="ECO:0000313" key="1">
    <source>
        <dbReference type="WBParaSite" id="MCU_013334-RA"/>
    </source>
</evidence>
<sequence>GQVLRLVDRLITQAPTRVCTHLFSIIESVAFTPISRQNETITDKQSHQPLPSQTRKLFTSSLRPCPERTPDTTSVI</sequence>
<dbReference type="AlphaFoldDB" id="A0A5K3FYP2"/>
<organism evidence="1">
    <name type="scientific">Mesocestoides corti</name>
    <name type="common">Flatworm</name>
    <dbReference type="NCBI Taxonomy" id="53468"/>
    <lineage>
        <taxon>Eukaryota</taxon>
        <taxon>Metazoa</taxon>
        <taxon>Spiralia</taxon>
        <taxon>Lophotrochozoa</taxon>
        <taxon>Platyhelminthes</taxon>
        <taxon>Cestoda</taxon>
        <taxon>Eucestoda</taxon>
        <taxon>Cyclophyllidea</taxon>
        <taxon>Mesocestoididae</taxon>
        <taxon>Mesocestoides</taxon>
    </lineage>
</organism>
<reference evidence="1" key="1">
    <citation type="submission" date="2019-11" db="UniProtKB">
        <authorList>
            <consortium name="WormBaseParasite"/>
        </authorList>
    </citation>
    <scope>IDENTIFICATION</scope>
</reference>
<proteinExistence type="predicted"/>
<dbReference type="WBParaSite" id="MCU_013334-RA">
    <property type="protein sequence ID" value="MCU_013334-RA"/>
    <property type="gene ID" value="MCU_013334"/>
</dbReference>
<name>A0A5K3FYP2_MESCO</name>